<reference evidence="2 3" key="1">
    <citation type="submission" date="2024-06" db="EMBL/GenBank/DDBJ databases">
        <title>The Natural Products Discovery Center: Release of the First 8490 Sequenced Strains for Exploring Actinobacteria Biosynthetic Diversity.</title>
        <authorList>
            <person name="Kalkreuter E."/>
            <person name="Kautsar S.A."/>
            <person name="Yang D."/>
            <person name="Bader C.D."/>
            <person name="Teijaro C.N."/>
            <person name="Fluegel L."/>
            <person name="Davis C.M."/>
            <person name="Simpson J.R."/>
            <person name="Lauterbach L."/>
            <person name="Steele A.D."/>
            <person name="Gui C."/>
            <person name="Meng S."/>
            <person name="Li G."/>
            <person name="Viehrig K."/>
            <person name="Ye F."/>
            <person name="Su P."/>
            <person name="Kiefer A.F."/>
            <person name="Nichols A."/>
            <person name="Cepeda A.J."/>
            <person name="Yan W."/>
            <person name="Fan B."/>
            <person name="Jiang Y."/>
            <person name="Adhikari A."/>
            <person name="Zheng C.-J."/>
            <person name="Schuster L."/>
            <person name="Cowan T.M."/>
            <person name="Smanski M.J."/>
            <person name="Chevrette M.G."/>
            <person name="De Carvalho L.P.S."/>
            <person name="Shen B."/>
        </authorList>
    </citation>
    <scope>NUCLEOTIDE SEQUENCE [LARGE SCALE GENOMIC DNA]</scope>
    <source>
        <strain evidence="2 3">NPDC000634</strain>
    </source>
</reference>
<feature type="chain" id="PRO_5046553817" description="Secreted protein" evidence="1">
    <location>
        <begin position="35"/>
        <end position="139"/>
    </location>
</feature>
<name>A0ABV1W548_9ACTN</name>
<dbReference type="RefSeq" id="WP_143667989.1">
    <property type="nucleotide sequence ID" value="NZ_MUBM01000020.1"/>
</dbReference>
<evidence type="ECO:0000256" key="1">
    <source>
        <dbReference type="SAM" id="SignalP"/>
    </source>
</evidence>
<gene>
    <name evidence="2" type="ORF">ABT317_18410</name>
</gene>
<accession>A0ABV1W548</accession>
<evidence type="ECO:0000313" key="3">
    <source>
        <dbReference type="Proteomes" id="UP001458415"/>
    </source>
</evidence>
<evidence type="ECO:0008006" key="4">
    <source>
        <dbReference type="Google" id="ProtNLM"/>
    </source>
</evidence>
<feature type="signal peptide" evidence="1">
    <location>
        <begin position="1"/>
        <end position="34"/>
    </location>
</feature>
<organism evidence="2 3">
    <name type="scientific">Streptomyces carpinensis</name>
    <dbReference type="NCBI Taxonomy" id="66369"/>
    <lineage>
        <taxon>Bacteria</taxon>
        <taxon>Bacillati</taxon>
        <taxon>Actinomycetota</taxon>
        <taxon>Actinomycetes</taxon>
        <taxon>Kitasatosporales</taxon>
        <taxon>Streptomycetaceae</taxon>
        <taxon>Streptomyces</taxon>
    </lineage>
</organism>
<dbReference type="Proteomes" id="UP001458415">
    <property type="component" value="Unassembled WGS sequence"/>
</dbReference>
<evidence type="ECO:0000313" key="2">
    <source>
        <dbReference type="EMBL" id="MER6978916.1"/>
    </source>
</evidence>
<sequence>MEKCTRSLRRLFVAGTMATLIAAGSLGAATSASAAVRYDVKHVTYKGCTATLDMNKTSSGKWYARGRFLKDPDWNVECRMMLQQRKGSGSWKRISYLYVVENGHAYERTGWHRDGAGYQARVCLQHVYSETKWHCSGGY</sequence>
<protein>
    <recommendedName>
        <fullName evidence="4">Secreted protein</fullName>
    </recommendedName>
</protein>
<proteinExistence type="predicted"/>
<dbReference type="EMBL" id="JBEPCU010000293">
    <property type="protein sequence ID" value="MER6978916.1"/>
    <property type="molecule type" value="Genomic_DNA"/>
</dbReference>
<comment type="caution">
    <text evidence="2">The sequence shown here is derived from an EMBL/GenBank/DDBJ whole genome shotgun (WGS) entry which is preliminary data.</text>
</comment>
<keyword evidence="1" id="KW-0732">Signal</keyword>
<keyword evidence="3" id="KW-1185">Reference proteome</keyword>